<evidence type="ECO:0008006" key="3">
    <source>
        <dbReference type="Google" id="ProtNLM"/>
    </source>
</evidence>
<dbReference type="RefSeq" id="WP_211530117.1">
    <property type="nucleotide sequence ID" value="NZ_JWHL01000003.1"/>
</dbReference>
<dbReference type="InterPro" id="IPR025455">
    <property type="entry name" value="DUF4276"/>
</dbReference>
<evidence type="ECO:0000313" key="1">
    <source>
        <dbReference type="EMBL" id="MBR1368488.1"/>
    </source>
</evidence>
<dbReference type="EMBL" id="JWHL01000003">
    <property type="protein sequence ID" value="MBR1368488.1"/>
    <property type="molecule type" value="Genomic_DNA"/>
</dbReference>
<gene>
    <name evidence="1" type="ORF">RJ53_02800</name>
</gene>
<accession>A0A8J8B4W3</accession>
<keyword evidence="2" id="KW-1185">Reference proteome</keyword>
<proteinExistence type="predicted"/>
<reference evidence="1" key="1">
    <citation type="submission" date="2014-12" db="EMBL/GenBank/DDBJ databases">
        <authorList>
            <person name="Huang H.-H."/>
            <person name="Chen S.-C."/>
            <person name="Lai M.-C."/>
        </authorList>
    </citation>
    <scope>NUCLEOTIDE SEQUENCE</scope>
    <source>
        <strain evidence="1">K1F9705b</strain>
    </source>
</reference>
<sequence>MIRLKIITEGQTEESFVRSLLAPHLAGHQIIAIPITIPTAVGKRTHRGGIGSYTRMRRLILGSFERTGAYITTMIDLYKLPESFPGMQEAAPITDPYQRIQLLEEALRLDIDNRFFLPYIQLHEFETLLFSDIEGIDAHMRVYTRSRLRDLRNILRDYPGGPEYINDGEMTAPSKRLLKVYPSYRKVLDGSQIAKRISLGPMREKCPHFNSWISGLEELSRREPI</sequence>
<dbReference type="Pfam" id="PF14103">
    <property type="entry name" value="DUF4276"/>
    <property type="match status" value="1"/>
</dbReference>
<evidence type="ECO:0000313" key="2">
    <source>
        <dbReference type="Proteomes" id="UP000730161"/>
    </source>
</evidence>
<dbReference type="AlphaFoldDB" id="A0A8J8B4W3"/>
<protein>
    <recommendedName>
        <fullName evidence="3">DUF4276 family protein</fullName>
    </recommendedName>
</protein>
<dbReference type="OrthoDB" id="114379at2157"/>
<dbReference type="Proteomes" id="UP000730161">
    <property type="component" value="Unassembled WGS sequence"/>
</dbReference>
<name>A0A8J8B4W3_9EURY</name>
<comment type="caution">
    <text evidence="1">The sequence shown here is derived from an EMBL/GenBank/DDBJ whole genome shotgun (WGS) entry which is preliminary data.</text>
</comment>
<organism evidence="1 2">
    <name type="scientific">Methanocalculus chunghsingensis</name>
    <dbReference type="NCBI Taxonomy" id="156457"/>
    <lineage>
        <taxon>Archaea</taxon>
        <taxon>Methanobacteriati</taxon>
        <taxon>Methanobacteriota</taxon>
        <taxon>Stenosarchaea group</taxon>
        <taxon>Methanomicrobia</taxon>
        <taxon>Methanomicrobiales</taxon>
        <taxon>Methanocalculaceae</taxon>
        <taxon>Methanocalculus</taxon>
    </lineage>
</organism>